<dbReference type="GeneID" id="5470712"/>
<dbReference type="OrthoDB" id="30741at10239"/>
<dbReference type="EMBL" id="EF101928">
    <property type="protein sequence ID" value="ABT16861.1"/>
    <property type="molecule type" value="Genomic_DNA"/>
</dbReference>
<organism evidence="1 2">
    <name type="scientific">Chlorovirus heliozoae</name>
    <dbReference type="NCBI Taxonomy" id="322019"/>
    <lineage>
        <taxon>Viruses</taxon>
        <taxon>Varidnaviria</taxon>
        <taxon>Bamfordvirae</taxon>
        <taxon>Nucleocytoviricota</taxon>
        <taxon>Megaviricetes</taxon>
        <taxon>Algavirales</taxon>
        <taxon>Phycodnaviridae</taxon>
        <taxon>Chlorovirus</taxon>
    </lineage>
</organism>
<proteinExistence type="predicted"/>
<name>A7K9Y7_9PHYC</name>
<dbReference type="KEGG" id="vg:5470712"/>
<accession>A7K9Y7</accession>
<gene>
    <name evidence="1" type="primary">Z727R</name>
    <name evidence="1" type="ORF">ATCV1_Z727R</name>
</gene>
<sequence length="308" mass="35900">MSESRVIHDVERTLNIMEYRYQPDLHGYEVSSSYEGTATGTSRRVSHGAPSTDALESELKKKLEIMNMPKSMRRAELMIKNASAHRFKNGRTLGESWMLSQKDVAWSFVMYTLRGALDRLARLFDPRQTIGAGAGIMYPRCFEKHPVSEKVQNLRGKKPSPKELRDLEQRKESWYRSRDQLMILCPHLYEVIHLLEACQRGIKYWVNFGGNIDDILFLENTITYLRRVCIDIHASCPKKKQNIKRVELNQGKSICQKIQKYRYPGSVFDHIIARLLRSRTRLPETRALYLAHVKYSNSLLRLLHDKTN</sequence>
<keyword evidence="2" id="KW-1185">Reference proteome</keyword>
<dbReference type="Proteomes" id="UP000202420">
    <property type="component" value="Segment"/>
</dbReference>
<reference evidence="1 2" key="1">
    <citation type="submission" date="2006-09" db="EMBL/GenBank/DDBJ databases">
        <title>Sequence and annotation of the 288-kb ATCV-1 virus that infects an endosymbiotic Chlorella strain of the heliozoon Acanthocystis turfacea.</title>
        <authorList>
            <person name="Fitzgerald L.A."/>
            <person name="Graves M.V."/>
            <person name="Li X."/>
            <person name="Pfitzner A.J.P."/>
            <person name="Hartigan J."/>
            <person name="Van Etten J.L."/>
        </authorList>
    </citation>
    <scope>NUCLEOTIDE SEQUENCE [LARGE SCALE GENOMIC DNA]</scope>
    <source>
        <strain evidence="1 2">ATCV-1</strain>
    </source>
</reference>
<evidence type="ECO:0000313" key="1">
    <source>
        <dbReference type="EMBL" id="ABT16861.1"/>
    </source>
</evidence>
<protein>
    <submittedName>
        <fullName evidence="1">Uncharacterized protein Z727R</fullName>
    </submittedName>
</protein>
<dbReference type="RefSeq" id="YP_001427208.1">
    <property type="nucleotide sequence ID" value="NC_008724.1"/>
</dbReference>
<evidence type="ECO:0000313" key="2">
    <source>
        <dbReference type="Proteomes" id="UP000202420"/>
    </source>
</evidence>